<organism evidence="1 2">
    <name type="scientific">Nephila pilipes</name>
    <name type="common">Giant wood spider</name>
    <name type="synonym">Nephila maculata</name>
    <dbReference type="NCBI Taxonomy" id="299642"/>
    <lineage>
        <taxon>Eukaryota</taxon>
        <taxon>Metazoa</taxon>
        <taxon>Ecdysozoa</taxon>
        <taxon>Arthropoda</taxon>
        <taxon>Chelicerata</taxon>
        <taxon>Arachnida</taxon>
        <taxon>Araneae</taxon>
        <taxon>Araneomorphae</taxon>
        <taxon>Entelegynae</taxon>
        <taxon>Araneoidea</taxon>
        <taxon>Nephilidae</taxon>
        <taxon>Nephila</taxon>
    </lineage>
</organism>
<dbReference type="AlphaFoldDB" id="A0A8X6Q0L0"/>
<dbReference type="EMBL" id="BMAW01121181">
    <property type="protein sequence ID" value="GFT92979.1"/>
    <property type="molecule type" value="Genomic_DNA"/>
</dbReference>
<name>A0A8X6Q0L0_NEPPI</name>
<gene>
    <name evidence="1" type="ORF">NPIL_116321</name>
</gene>
<comment type="caution">
    <text evidence="1">The sequence shown here is derived from an EMBL/GenBank/DDBJ whole genome shotgun (WGS) entry which is preliminary data.</text>
</comment>
<proteinExistence type="predicted"/>
<protein>
    <submittedName>
        <fullName evidence="1">Uncharacterized protein</fullName>
    </submittedName>
</protein>
<evidence type="ECO:0000313" key="2">
    <source>
        <dbReference type="Proteomes" id="UP000887013"/>
    </source>
</evidence>
<keyword evidence="2" id="KW-1185">Reference proteome</keyword>
<dbReference type="Proteomes" id="UP000887013">
    <property type="component" value="Unassembled WGS sequence"/>
</dbReference>
<reference evidence="1" key="1">
    <citation type="submission" date="2020-08" db="EMBL/GenBank/DDBJ databases">
        <title>Multicomponent nature underlies the extraordinary mechanical properties of spider dragline silk.</title>
        <authorList>
            <person name="Kono N."/>
            <person name="Nakamura H."/>
            <person name="Mori M."/>
            <person name="Yoshida Y."/>
            <person name="Ohtoshi R."/>
            <person name="Malay A.D."/>
            <person name="Moran D.A.P."/>
            <person name="Tomita M."/>
            <person name="Numata K."/>
            <person name="Arakawa K."/>
        </authorList>
    </citation>
    <scope>NUCLEOTIDE SEQUENCE</scope>
</reference>
<accession>A0A8X6Q0L0</accession>
<evidence type="ECO:0000313" key="1">
    <source>
        <dbReference type="EMBL" id="GFT92979.1"/>
    </source>
</evidence>
<sequence length="90" mass="9973">MDSPPTDLLNIPFKGYTIRVVKRVSLCQSSSGREEVVKNGPEQLVQSLIAGADALLRVDDLDNALLLLNASYHRTSLQLFNHFPPLTILQ</sequence>